<gene>
    <name evidence="1" type="ORF">MUB46_09405</name>
</gene>
<dbReference type="PANTHER" id="PTHR35841">
    <property type="entry name" value="PHOSPHONATES-BINDING PERIPLASMIC PROTEIN"/>
    <property type="match status" value="1"/>
</dbReference>
<evidence type="ECO:0000313" key="1">
    <source>
        <dbReference type="EMBL" id="MCT8972070.1"/>
    </source>
</evidence>
<dbReference type="Pfam" id="PF12974">
    <property type="entry name" value="Phosphonate-bd"/>
    <property type="match status" value="1"/>
</dbReference>
<dbReference type="EMBL" id="JALIDZ010000004">
    <property type="protein sequence ID" value="MCT8972070.1"/>
    <property type="molecule type" value="Genomic_DNA"/>
</dbReference>
<keyword evidence="2" id="KW-1185">Reference proteome</keyword>
<dbReference type="AlphaFoldDB" id="A0AAW5QYI7"/>
<dbReference type="SUPFAM" id="SSF53850">
    <property type="entry name" value="Periplasmic binding protein-like II"/>
    <property type="match status" value="1"/>
</dbReference>
<dbReference type="RefSeq" id="WP_261615647.1">
    <property type="nucleotide sequence ID" value="NZ_JALIDZ010000004.1"/>
</dbReference>
<dbReference type="Gene3D" id="3.40.190.10">
    <property type="entry name" value="Periplasmic binding protein-like II"/>
    <property type="match status" value="1"/>
</dbReference>
<organism evidence="1 2">
    <name type="scientific">Microbaculum marinisediminis</name>
    <dbReference type="NCBI Taxonomy" id="2931392"/>
    <lineage>
        <taxon>Bacteria</taxon>
        <taxon>Pseudomonadati</taxon>
        <taxon>Pseudomonadota</taxon>
        <taxon>Alphaproteobacteria</taxon>
        <taxon>Hyphomicrobiales</taxon>
        <taxon>Tepidamorphaceae</taxon>
        <taxon>Microbaculum</taxon>
    </lineage>
</organism>
<accession>A0AAW5QYI7</accession>
<sequence length="266" mass="28492">MIASLPMYDWPDLRLATDALWAALARALRDRGIAAPDRLEHARPREAQWRDPDLVLSQTCGYPYATALRGTVRLVATPAYIADGCEGPLYRSAIVVRADDPARGLVDLRGRVAAYNAPDSQSGYSAFRAAVATLARESRFFAGTVRTGAHLSSMIAVADGQADCAAIDCVCWSLAEHYRVDIAARLKVVAWSPPAPALPFVTAADRTDDEVEAIRAALRDVLADPATAATRRALLIAGVEVLDDGAYDAIVEMERAAIDVGYPALA</sequence>
<protein>
    <submittedName>
        <fullName evidence="1">PhnD/SsuA/transferrin family substrate-binding protein</fullName>
    </submittedName>
</protein>
<dbReference type="Proteomes" id="UP001320898">
    <property type="component" value="Unassembled WGS sequence"/>
</dbReference>
<name>A0AAW5QYI7_9HYPH</name>
<proteinExistence type="predicted"/>
<comment type="caution">
    <text evidence="1">The sequence shown here is derived from an EMBL/GenBank/DDBJ whole genome shotgun (WGS) entry which is preliminary data.</text>
</comment>
<reference evidence="1 2" key="1">
    <citation type="submission" date="2022-04" db="EMBL/GenBank/DDBJ databases">
        <authorList>
            <person name="Ye Y.-Q."/>
            <person name="Du Z.-J."/>
        </authorList>
    </citation>
    <scope>NUCLEOTIDE SEQUENCE [LARGE SCALE GENOMIC DNA]</scope>
    <source>
        <strain evidence="1 2">A6E488</strain>
    </source>
</reference>
<evidence type="ECO:0000313" key="2">
    <source>
        <dbReference type="Proteomes" id="UP001320898"/>
    </source>
</evidence>
<dbReference type="PANTHER" id="PTHR35841:SF1">
    <property type="entry name" value="PHOSPHONATES-BINDING PERIPLASMIC PROTEIN"/>
    <property type="match status" value="1"/>
</dbReference>